<name>A0A7S3YTC9_9EUKA</name>
<accession>A0A7S3YTC9</accession>
<sequence>MADNGEEEGPTASGGASTKGSTPKAGTKRNGRRKTKAGSGVTCSVKTVSVSWRVVLGLHPQKGLLIMRPYSGGTLYSIRYSELLSCEVVDPVQLEFVFLDSHQTQRRVRFYNTKVTSLKDHIDRCMRKIVRSADMTSEQLAKTISANLASACATLVDKHLLQSRGLTTRQVRQIADSLLATIDAMMKERETPDEPHLGISMKTRQLVEKAVVKAVEQRTGWRPEIEAPASPSSKGSAPSTPSLKKRKEDDERAAACIIA</sequence>
<feature type="region of interest" description="Disordered" evidence="1">
    <location>
        <begin position="217"/>
        <end position="259"/>
    </location>
</feature>
<feature type="compositionally biased region" description="Basic residues" evidence="1">
    <location>
        <begin position="26"/>
        <end position="36"/>
    </location>
</feature>
<evidence type="ECO:0000313" key="2">
    <source>
        <dbReference type="EMBL" id="CAE0661338.1"/>
    </source>
</evidence>
<feature type="compositionally biased region" description="Low complexity" evidence="1">
    <location>
        <begin position="227"/>
        <end position="242"/>
    </location>
</feature>
<proteinExistence type="predicted"/>
<gene>
    <name evidence="2" type="ORF">LGLO00237_LOCUS12929</name>
</gene>
<organism evidence="2">
    <name type="scientific">Lotharella globosa</name>
    <dbReference type="NCBI Taxonomy" id="91324"/>
    <lineage>
        <taxon>Eukaryota</taxon>
        <taxon>Sar</taxon>
        <taxon>Rhizaria</taxon>
        <taxon>Cercozoa</taxon>
        <taxon>Chlorarachniophyceae</taxon>
        <taxon>Lotharella</taxon>
    </lineage>
</organism>
<reference evidence="2" key="1">
    <citation type="submission" date="2021-01" db="EMBL/GenBank/DDBJ databases">
        <authorList>
            <person name="Corre E."/>
            <person name="Pelletier E."/>
            <person name="Niang G."/>
            <person name="Scheremetjew M."/>
            <person name="Finn R."/>
            <person name="Kale V."/>
            <person name="Holt S."/>
            <person name="Cochrane G."/>
            <person name="Meng A."/>
            <person name="Brown T."/>
            <person name="Cohen L."/>
        </authorList>
    </citation>
    <scope>NUCLEOTIDE SEQUENCE</scope>
    <source>
        <strain evidence="2">CCCM811</strain>
    </source>
</reference>
<dbReference type="EMBL" id="HBIV01017795">
    <property type="protein sequence ID" value="CAE0661338.1"/>
    <property type="molecule type" value="Transcribed_RNA"/>
</dbReference>
<protein>
    <submittedName>
        <fullName evidence="2">Uncharacterized protein</fullName>
    </submittedName>
</protein>
<dbReference type="AlphaFoldDB" id="A0A7S3YTC9"/>
<evidence type="ECO:0000256" key="1">
    <source>
        <dbReference type="SAM" id="MobiDB-lite"/>
    </source>
</evidence>
<feature type="region of interest" description="Disordered" evidence="1">
    <location>
        <begin position="1"/>
        <end position="40"/>
    </location>
</feature>